<reference evidence="1" key="1">
    <citation type="submission" date="2020-05" db="EMBL/GenBank/DDBJ databases">
        <authorList>
            <person name="Chiriac C."/>
            <person name="Salcher M."/>
            <person name="Ghai R."/>
            <person name="Kavagutti S V."/>
        </authorList>
    </citation>
    <scope>NUCLEOTIDE SEQUENCE</scope>
</reference>
<name>A0A6J6S4M1_9ZZZZ</name>
<organism evidence="1">
    <name type="scientific">freshwater metagenome</name>
    <dbReference type="NCBI Taxonomy" id="449393"/>
    <lineage>
        <taxon>unclassified sequences</taxon>
        <taxon>metagenomes</taxon>
        <taxon>ecological metagenomes</taxon>
    </lineage>
</organism>
<evidence type="ECO:0000313" key="1">
    <source>
        <dbReference type="EMBL" id="CAB4729721.1"/>
    </source>
</evidence>
<gene>
    <name evidence="1" type="ORF">UFOPK2579_02501</name>
</gene>
<sequence>MDVTSEIGYAEWGVGFFRQAVSAQRVLAGVNVLSGQAIDVGPMGVGPGRIAKVTARGVIGTAVGHRVNDDPVAFHVRLPVSLDFALDLGMDVHRFVAEIQIPLVITARARADLAIVLDIDPPRAADVTVHLTARGLRAAVTKHAAGVEGELRRFVSKYVARELDKDYVMAARLIDVSGAIDRAMQTLGPRSPGAERMTSDLPGALADEIRQQEEIFTDPDLLRP</sequence>
<protein>
    <submittedName>
        <fullName evidence="1">Unannotated protein</fullName>
    </submittedName>
</protein>
<dbReference type="EMBL" id="CAEZXR010000376">
    <property type="protein sequence ID" value="CAB4729721.1"/>
    <property type="molecule type" value="Genomic_DNA"/>
</dbReference>
<accession>A0A6J6S4M1</accession>
<proteinExistence type="predicted"/>
<dbReference type="AlphaFoldDB" id="A0A6J6S4M1"/>